<dbReference type="Pfam" id="PF07690">
    <property type="entry name" value="MFS_1"/>
    <property type="match status" value="1"/>
</dbReference>
<feature type="domain" description="Major facilitator superfamily (MFS) profile" evidence="8">
    <location>
        <begin position="22"/>
        <end position="468"/>
    </location>
</feature>
<keyword evidence="6 7" id="KW-0472">Membrane</keyword>
<evidence type="ECO:0000256" key="1">
    <source>
        <dbReference type="ARBA" id="ARBA00004651"/>
    </source>
</evidence>
<feature type="transmembrane region" description="Helical" evidence="7">
    <location>
        <begin position="91"/>
        <end position="111"/>
    </location>
</feature>
<feature type="transmembrane region" description="Helical" evidence="7">
    <location>
        <begin position="369"/>
        <end position="392"/>
    </location>
</feature>
<evidence type="ECO:0000259" key="8">
    <source>
        <dbReference type="PROSITE" id="PS50850"/>
    </source>
</evidence>
<feature type="transmembrane region" description="Helical" evidence="7">
    <location>
        <begin position="275"/>
        <end position="300"/>
    </location>
</feature>
<evidence type="ECO:0000256" key="2">
    <source>
        <dbReference type="ARBA" id="ARBA00022448"/>
    </source>
</evidence>
<keyword evidence="5 7" id="KW-1133">Transmembrane helix</keyword>
<comment type="subcellular location">
    <subcellularLocation>
        <location evidence="1">Cell membrane</location>
        <topology evidence="1">Multi-pass membrane protein</topology>
    </subcellularLocation>
</comment>
<feature type="transmembrane region" description="Helical" evidence="7">
    <location>
        <begin position="404"/>
        <end position="428"/>
    </location>
</feature>
<evidence type="ECO:0000256" key="5">
    <source>
        <dbReference type="ARBA" id="ARBA00022989"/>
    </source>
</evidence>
<dbReference type="Proteomes" id="UP000007753">
    <property type="component" value="Chromosome 1"/>
</dbReference>
<feature type="transmembrane region" description="Helical" evidence="7">
    <location>
        <begin position="146"/>
        <end position="168"/>
    </location>
</feature>
<evidence type="ECO:0000256" key="4">
    <source>
        <dbReference type="ARBA" id="ARBA00022692"/>
    </source>
</evidence>
<dbReference type="HOGENOM" id="CLU_000960_28_0_5"/>
<feature type="transmembrane region" description="Helical" evidence="7">
    <location>
        <begin position="174"/>
        <end position="191"/>
    </location>
</feature>
<dbReference type="SUPFAM" id="SSF103473">
    <property type="entry name" value="MFS general substrate transporter"/>
    <property type="match status" value="1"/>
</dbReference>
<feature type="transmembrane region" description="Helical" evidence="7">
    <location>
        <begin position="440"/>
        <end position="460"/>
    </location>
</feature>
<evidence type="ECO:0000256" key="7">
    <source>
        <dbReference type="SAM" id="Phobius"/>
    </source>
</evidence>
<evidence type="ECO:0000313" key="10">
    <source>
        <dbReference type="Proteomes" id="UP000007753"/>
    </source>
</evidence>
<dbReference type="InterPro" id="IPR020846">
    <property type="entry name" value="MFS_dom"/>
</dbReference>
<dbReference type="GO" id="GO:0005886">
    <property type="term" value="C:plasma membrane"/>
    <property type="evidence" value="ECO:0007669"/>
    <property type="project" value="UniProtKB-SubCell"/>
</dbReference>
<dbReference type="eggNOG" id="COG0477">
    <property type="taxonomic scope" value="Bacteria"/>
</dbReference>
<dbReference type="PANTHER" id="PTHR42718:SF46">
    <property type="entry name" value="BLR6921 PROTEIN"/>
    <property type="match status" value="1"/>
</dbReference>
<name>D4Z279_SPHIU</name>
<proteinExistence type="predicted"/>
<feature type="transmembrane region" description="Helical" evidence="7">
    <location>
        <begin position="60"/>
        <end position="79"/>
    </location>
</feature>
<dbReference type="GeneID" id="29273477"/>
<accession>D4Z279</accession>
<sequence>MRFGTATRSMPVSDPGPNYRIVALVVSTSLFMQYLDTAALTTALPSMSADFAIPATQMTVVLTAYLISLAVFIPAGGVLAERFGARRMFQLSLVLFLLGAMACAFAPTLPLLVCARLVQGIGGAIMIPVGRLIVLRSSQSGNLLSAMNWLMVPTIIGPLMGPVIGGFIATQWSWRWIFAVHIPVGVLGLILSQRLIPPIRDGVLSRFDWRGMFLAGSGLILLVFGLQAFTEGRAASVGGFSLLLVALVFGRAYVFHARRTPQPLLNLSLLDIPTFRISMIAGSFMRMASTASGFLLPMLFQIGFGLTPAESGVITFASVAGALLSRSASVAIVGWFTTRRVILVATGAAAVAMTALSLMRPGWPIWTSWALLVTVGFLHSLALSVLGAVAYVDIEPQQMSAATAFYSTVQQLTMSFGVSLGVLLLAAQQWLGGGEVAGPAYFQRAFLAVAVVLVIGMLAARRLEAEAGGQLRVGRT</sequence>
<feature type="transmembrane region" description="Helical" evidence="7">
    <location>
        <begin position="312"/>
        <end position="334"/>
    </location>
</feature>
<feature type="transmembrane region" description="Helical" evidence="7">
    <location>
        <begin position="341"/>
        <end position="363"/>
    </location>
</feature>
<organism evidence="9 10">
    <name type="scientific">Sphingobium indicum (strain DSM 16413 / CCM 7287 / MTCC 6362 / UT26 / NBRC 101211 / UT26S)</name>
    <name type="common">Sphingobium japonicum</name>
    <dbReference type="NCBI Taxonomy" id="452662"/>
    <lineage>
        <taxon>Bacteria</taxon>
        <taxon>Pseudomonadati</taxon>
        <taxon>Pseudomonadota</taxon>
        <taxon>Alphaproteobacteria</taxon>
        <taxon>Sphingomonadales</taxon>
        <taxon>Sphingomonadaceae</taxon>
        <taxon>Sphingobium</taxon>
    </lineage>
</organism>
<evidence type="ECO:0000256" key="6">
    <source>
        <dbReference type="ARBA" id="ARBA00023136"/>
    </source>
</evidence>
<protein>
    <submittedName>
        <fullName evidence="9">Putative MFS permease</fullName>
    </submittedName>
</protein>
<evidence type="ECO:0000313" key="9">
    <source>
        <dbReference type="EMBL" id="BAI96711.1"/>
    </source>
</evidence>
<dbReference type="InterPro" id="IPR036259">
    <property type="entry name" value="MFS_trans_sf"/>
</dbReference>
<dbReference type="InterPro" id="IPR011701">
    <property type="entry name" value="MFS"/>
</dbReference>
<feature type="transmembrane region" description="Helical" evidence="7">
    <location>
        <begin position="21"/>
        <end position="40"/>
    </location>
</feature>
<keyword evidence="3" id="KW-1003">Cell membrane</keyword>
<feature type="transmembrane region" description="Helical" evidence="7">
    <location>
        <begin position="117"/>
        <end position="134"/>
    </location>
</feature>
<keyword evidence="10" id="KW-1185">Reference proteome</keyword>
<feature type="transmembrane region" description="Helical" evidence="7">
    <location>
        <begin position="235"/>
        <end position="254"/>
    </location>
</feature>
<dbReference type="PROSITE" id="PS50850">
    <property type="entry name" value="MFS"/>
    <property type="match status" value="1"/>
</dbReference>
<dbReference type="RefSeq" id="WP_013040184.1">
    <property type="nucleotide sequence ID" value="NC_014006.1"/>
</dbReference>
<feature type="transmembrane region" description="Helical" evidence="7">
    <location>
        <begin position="212"/>
        <end position="229"/>
    </location>
</feature>
<dbReference type="EMBL" id="AP010803">
    <property type="protein sequence ID" value="BAI96711.1"/>
    <property type="molecule type" value="Genomic_DNA"/>
</dbReference>
<keyword evidence="4 7" id="KW-0812">Transmembrane</keyword>
<dbReference type="Gene3D" id="1.20.1250.20">
    <property type="entry name" value="MFS general substrate transporter like domains"/>
    <property type="match status" value="1"/>
</dbReference>
<gene>
    <name evidence="9" type="ordered locus">SJA_C1-18770</name>
</gene>
<dbReference type="AlphaFoldDB" id="D4Z279"/>
<dbReference type="GO" id="GO:0022857">
    <property type="term" value="F:transmembrane transporter activity"/>
    <property type="evidence" value="ECO:0007669"/>
    <property type="project" value="InterPro"/>
</dbReference>
<dbReference type="STRING" id="452662.SJA_C1-18770"/>
<dbReference type="PANTHER" id="PTHR42718">
    <property type="entry name" value="MAJOR FACILITATOR SUPERFAMILY MULTIDRUG TRANSPORTER MFSC"/>
    <property type="match status" value="1"/>
</dbReference>
<keyword evidence="2" id="KW-0813">Transport</keyword>
<reference evidence="9 10" key="1">
    <citation type="journal article" date="2010" name="J. Bacteriol.">
        <title>Complete genome sequence of the representative gamma-hexachlorocyclohexane-degrading bacterium Sphingobium japonicum UT26.</title>
        <authorList>
            <person name="Nagata Y."/>
            <person name="Ohtsubo Y."/>
            <person name="Endo R."/>
            <person name="Ichikawa N."/>
            <person name="Ankai A."/>
            <person name="Oguchi A."/>
            <person name="Fukui S."/>
            <person name="Fujita N."/>
            <person name="Tsuda M."/>
        </authorList>
    </citation>
    <scope>NUCLEOTIDE SEQUENCE [LARGE SCALE GENOMIC DNA]</scope>
    <source>
        <strain evidence="10">DSM 16413 / CCM 7287 / MTCC 6362 / UT26 / NBRC 101211 / UT26S</strain>
    </source>
</reference>
<evidence type="ECO:0000256" key="3">
    <source>
        <dbReference type="ARBA" id="ARBA00022475"/>
    </source>
</evidence>
<dbReference type="KEGG" id="sjp:SJA_C1-18770"/>
<dbReference type="Gene3D" id="1.20.1720.10">
    <property type="entry name" value="Multidrug resistance protein D"/>
    <property type="match status" value="1"/>
</dbReference>